<dbReference type="Pfam" id="PF00171">
    <property type="entry name" value="Aldedh"/>
    <property type="match status" value="1"/>
</dbReference>
<dbReference type="NCBIfam" id="TIGR01092">
    <property type="entry name" value="P5CS"/>
    <property type="match status" value="1"/>
</dbReference>
<dbReference type="PANTHER" id="PTHR11063:SF13">
    <property type="entry name" value="DELTA-1-PYRROLINE-5-CARBOXYLATE SYNTHASE 2"/>
    <property type="match status" value="1"/>
</dbReference>
<dbReference type="InterPro" id="IPR019797">
    <property type="entry name" value="Glutamate_5-kinase_CS"/>
</dbReference>
<feature type="domain" description="Aldehyde dehydrogenase" evidence="18">
    <location>
        <begin position="452"/>
        <end position="718"/>
    </location>
</feature>
<evidence type="ECO:0000256" key="3">
    <source>
        <dbReference type="ARBA" id="ARBA00006300"/>
    </source>
</evidence>
<dbReference type="Proteomes" id="UP000275267">
    <property type="component" value="Unassembled WGS sequence"/>
</dbReference>
<dbReference type="SUPFAM" id="SSF53720">
    <property type="entry name" value="ALDH-like"/>
    <property type="match status" value="1"/>
</dbReference>
<evidence type="ECO:0000313" key="20">
    <source>
        <dbReference type="EMBL" id="RLN23935.1"/>
    </source>
</evidence>
<evidence type="ECO:0000259" key="19">
    <source>
        <dbReference type="Pfam" id="PF00696"/>
    </source>
</evidence>
<evidence type="ECO:0000256" key="7">
    <source>
        <dbReference type="ARBA" id="ARBA00022679"/>
    </source>
</evidence>
<dbReference type="InterPro" id="IPR001057">
    <property type="entry name" value="Glu/AcGlu_kinase"/>
</dbReference>
<dbReference type="InterPro" id="IPR005766">
    <property type="entry name" value="P5_carboxy_syn"/>
</dbReference>
<keyword evidence="6 16" id="KW-0641">Proline biosynthesis</keyword>
<feature type="region of interest" description="Disordered" evidence="17">
    <location>
        <begin position="134"/>
        <end position="155"/>
    </location>
</feature>
<dbReference type="HAMAP" id="MF_00456">
    <property type="entry name" value="ProB"/>
    <property type="match status" value="1"/>
</dbReference>
<dbReference type="InterPro" id="IPR036393">
    <property type="entry name" value="AceGlu_kinase-like_sf"/>
</dbReference>
<evidence type="ECO:0000256" key="5">
    <source>
        <dbReference type="ARBA" id="ARBA00022605"/>
    </source>
</evidence>
<dbReference type="GO" id="GO:0005737">
    <property type="term" value="C:cytoplasm"/>
    <property type="evidence" value="ECO:0007669"/>
    <property type="project" value="UniProtKB-UniRule"/>
</dbReference>
<dbReference type="UniPathway" id="UPA00098">
    <property type="reaction ID" value="UER00359"/>
</dbReference>
<dbReference type="OrthoDB" id="1934954at2759"/>
<reference evidence="21" key="1">
    <citation type="journal article" date="2019" name="Nat. Commun.">
        <title>The genome of broomcorn millet.</title>
        <authorList>
            <person name="Zou C."/>
            <person name="Miki D."/>
            <person name="Li D."/>
            <person name="Tang Q."/>
            <person name="Xiao L."/>
            <person name="Rajput S."/>
            <person name="Deng P."/>
            <person name="Jia W."/>
            <person name="Huang R."/>
            <person name="Zhang M."/>
            <person name="Sun Y."/>
            <person name="Hu J."/>
            <person name="Fu X."/>
            <person name="Schnable P.S."/>
            <person name="Li F."/>
            <person name="Zhang H."/>
            <person name="Feng B."/>
            <person name="Zhu X."/>
            <person name="Liu R."/>
            <person name="Schnable J.C."/>
            <person name="Zhu J.-K."/>
            <person name="Zhang H."/>
        </authorList>
    </citation>
    <scope>NUCLEOTIDE SEQUENCE [LARGE SCALE GENOMIC DNA]</scope>
</reference>
<dbReference type="EC" id="2.7.2.11" evidence="16"/>
<dbReference type="PANTHER" id="PTHR11063">
    <property type="entry name" value="GLUTAMATE SEMIALDEHYDE DEHYDROGENASE"/>
    <property type="match status" value="1"/>
</dbReference>
<dbReference type="Gene3D" id="3.40.309.10">
    <property type="entry name" value="Aldehyde Dehydrogenase, Chain A, domain 2"/>
    <property type="match status" value="2"/>
</dbReference>
<feature type="domain" description="Aspartate/glutamate/uridylate kinase" evidence="19">
    <location>
        <begin position="178"/>
        <end position="423"/>
    </location>
</feature>
<gene>
    <name evidence="20" type="ORF">C2845_PM07G28560</name>
</gene>
<dbReference type="CDD" id="cd07079">
    <property type="entry name" value="ALDH_F18-19_ProA-GPR"/>
    <property type="match status" value="1"/>
</dbReference>
<dbReference type="InterPro" id="IPR020593">
    <property type="entry name" value="G-glutamylP_reductase_CS"/>
</dbReference>
<dbReference type="GO" id="GO:0004349">
    <property type="term" value="F:glutamate 5-kinase activity"/>
    <property type="evidence" value="ECO:0007669"/>
    <property type="project" value="UniProtKB-UniRule"/>
</dbReference>
<dbReference type="STRING" id="4540.A0A3L6SP60"/>
<comment type="pathway">
    <text evidence="2 16">Amino-acid biosynthesis; L-proline biosynthesis; L-glutamate 5-semialdehyde from L-glutamate: step 1/2.</text>
</comment>
<comment type="similarity">
    <text evidence="4 16">In the N-terminal section; belongs to the glutamate 5-kinase family.</text>
</comment>
<comment type="pathway">
    <text evidence="1 16">Amino-acid biosynthesis; L-proline biosynthesis; L-glutamate 5-semialdehyde from L-glutamate: step 2/2.</text>
</comment>
<comment type="catalytic activity">
    <reaction evidence="14 16">
        <text>L-glutamate 5-semialdehyde + phosphate + NADP(+) = L-glutamyl 5-phosphate + NADPH + H(+)</text>
        <dbReference type="Rhea" id="RHEA:19541"/>
        <dbReference type="ChEBI" id="CHEBI:15378"/>
        <dbReference type="ChEBI" id="CHEBI:43474"/>
        <dbReference type="ChEBI" id="CHEBI:57783"/>
        <dbReference type="ChEBI" id="CHEBI:58066"/>
        <dbReference type="ChEBI" id="CHEBI:58274"/>
        <dbReference type="ChEBI" id="CHEBI:58349"/>
        <dbReference type="EC" id="1.2.1.41"/>
    </reaction>
</comment>
<dbReference type="PROSITE" id="PS01223">
    <property type="entry name" value="PROA"/>
    <property type="match status" value="1"/>
</dbReference>
<evidence type="ECO:0000256" key="6">
    <source>
        <dbReference type="ARBA" id="ARBA00022650"/>
    </source>
</evidence>
<dbReference type="EMBL" id="PQIB02000004">
    <property type="protein sequence ID" value="RLN23935.1"/>
    <property type="molecule type" value="Genomic_DNA"/>
</dbReference>
<evidence type="ECO:0000256" key="9">
    <source>
        <dbReference type="ARBA" id="ARBA00022777"/>
    </source>
</evidence>
<feature type="region of interest" description="Disordered" evidence="17">
    <location>
        <begin position="1"/>
        <end position="78"/>
    </location>
</feature>
<keyword evidence="12 16" id="KW-0560">Oxidoreductase</keyword>
<evidence type="ECO:0000256" key="1">
    <source>
        <dbReference type="ARBA" id="ARBA00004985"/>
    </source>
</evidence>
<comment type="caution">
    <text evidence="20">The sequence shown here is derived from an EMBL/GenBank/DDBJ whole genome shotgun (WGS) entry which is preliminary data.</text>
</comment>
<evidence type="ECO:0000256" key="2">
    <source>
        <dbReference type="ARBA" id="ARBA00005185"/>
    </source>
</evidence>
<dbReference type="GO" id="GO:0005524">
    <property type="term" value="F:ATP binding"/>
    <property type="evidence" value="ECO:0007669"/>
    <property type="project" value="UniProtKB-UniRule"/>
</dbReference>
<dbReference type="PRINTS" id="PR00474">
    <property type="entry name" value="GLU5KINASE"/>
</dbReference>
<keyword evidence="11 16" id="KW-0521">NADP</keyword>
<dbReference type="InterPro" id="IPR015590">
    <property type="entry name" value="Aldehyde_DH_dom"/>
</dbReference>
<evidence type="ECO:0000256" key="16">
    <source>
        <dbReference type="PIRNR" id="PIRNR036429"/>
    </source>
</evidence>
<evidence type="ECO:0000256" key="12">
    <source>
        <dbReference type="ARBA" id="ARBA00023002"/>
    </source>
</evidence>
<evidence type="ECO:0000256" key="17">
    <source>
        <dbReference type="SAM" id="MobiDB-lite"/>
    </source>
</evidence>
<comment type="similarity">
    <text evidence="3 16">In the C-terminal section; belongs to the gamma-glutamyl phosphate reductase family.</text>
</comment>
<evidence type="ECO:0000256" key="8">
    <source>
        <dbReference type="ARBA" id="ARBA00022741"/>
    </source>
</evidence>
<organism evidence="20 21">
    <name type="scientific">Panicum miliaceum</name>
    <name type="common">Proso millet</name>
    <name type="synonym">Broomcorn millet</name>
    <dbReference type="NCBI Taxonomy" id="4540"/>
    <lineage>
        <taxon>Eukaryota</taxon>
        <taxon>Viridiplantae</taxon>
        <taxon>Streptophyta</taxon>
        <taxon>Embryophyta</taxon>
        <taxon>Tracheophyta</taxon>
        <taxon>Spermatophyta</taxon>
        <taxon>Magnoliopsida</taxon>
        <taxon>Liliopsida</taxon>
        <taxon>Poales</taxon>
        <taxon>Poaceae</taxon>
        <taxon>PACMAD clade</taxon>
        <taxon>Panicoideae</taxon>
        <taxon>Panicodae</taxon>
        <taxon>Paniceae</taxon>
        <taxon>Panicinae</taxon>
        <taxon>Panicum</taxon>
        <taxon>Panicum sect. Panicum</taxon>
    </lineage>
</organism>
<evidence type="ECO:0000313" key="21">
    <source>
        <dbReference type="Proteomes" id="UP000275267"/>
    </source>
</evidence>
<dbReference type="FunFam" id="3.40.605.10:FF:000062">
    <property type="entry name" value="Delta-1-pyrroline-5-carboxylate synthase"/>
    <property type="match status" value="1"/>
</dbReference>
<dbReference type="SUPFAM" id="SSF53633">
    <property type="entry name" value="Carbamate kinase-like"/>
    <property type="match status" value="1"/>
</dbReference>
<dbReference type="GO" id="GO:0004350">
    <property type="term" value="F:glutamate-5-semialdehyde dehydrogenase activity"/>
    <property type="evidence" value="ECO:0007669"/>
    <property type="project" value="UniProtKB-UniRule"/>
</dbReference>
<dbReference type="HAMAP" id="MF_00412">
    <property type="entry name" value="ProA"/>
    <property type="match status" value="1"/>
</dbReference>
<protein>
    <recommendedName>
        <fullName evidence="16">Delta-1-pyrroline-5-carboxylate synthase</fullName>
    </recommendedName>
    <domain>
        <recommendedName>
            <fullName evidence="16">Glutamate 5-kinase</fullName>
            <shortName evidence="16">GK</shortName>
            <ecNumber evidence="16">2.7.2.11</ecNumber>
        </recommendedName>
        <alternativeName>
            <fullName evidence="16">Gamma-glutamyl kinase</fullName>
        </alternativeName>
    </domain>
    <domain>
        <recommendedName>
            <fullName evidence="16">Gamma-glutamyl phosphate reductase</fullName>
            <shortName evidence="16">GPR</shortName>
            <ecNumber evidence="16">1.2.1.41</ecNumber>
        </recommendedName>
        <alternativeName>
            <fullName evidence="16">Glutamate-5-semialdehyde dehydrogenase</fullName>
        </alternativeName>
        <alternativeName>
            <fullName evidence="16">Glutamyl-gamma-semialdehyde dehydrogenase</fullName>
        </alternativeName>
    </domain>
</protein>
<evidence type="ECO:0000256" key="15">
    <source>
        <dbReference type="ARBA" id="ARBA00049141"/>
    </source>
</evidence>
<evidence type="ECO:0000259" key="18">
    <source>
        <dbReference type="Pfam" id="PF00171"/>
    </source>
</evidence>
<dbReference type="InterPro" id="IPR000965">
    <property type="entry name" value="GPR_dom"/>
</dbReference>
<dbReference type="Gene3D" id="3.40.605.10">
    <property type="entry name" value="Aldehyde Dehydrogenase, Chain A, domain 1"/>
    <property type="match status" value="1"/>
</dbReference>
<dbReference type="Gene3D" id="3.40.1160.10">
    <property type="entry name" value="Acetylglutamate kinase-like"/>
    <property type="match status" value="1"/>
</dbReference>
<dbReference type="NCBIfam" id="TIGR01027">
    <property type="entry name" value="proB"/>
    <property type="match status" value="1"/>
</dbReference>
<evidence type="ECO:0000256" key="13">
    <source>
        <dbReference type="ARBA" id="ARBA00023268"/>
    </source>
</evidence>
<comment type="catalytic activity">
    <reaction evidence="15 16">
        <text>L-glutamate + ATP = L-glutamyl 5-phosphate + ADP</text>
        <dbReference type="Rhea" id="RHEA:14877"/>
        <dbReference type="ChEBI" id="CHEBI:29985"/>
        <dbReference type="ChEBI" id="CHEBI:30616"/>
        <dbReference type="ChEBI" id="CHEBI:58274"/>
        <dbReference type="ChEBI" id="CHEBI:456216"/>
        <dbReference type="EC" id="2.7.2.11"/>
    </reaction>
</comment>
<dbReference type="Pfam" id="PF00696">
    <property type="entry name" value="AA_kinase"/>
    <property type="match status" value="1"/>
</dbReference>
<keyword evidence="7 16" id="KW-0808">Transferase</keyword>
<dbReference type="PIRSF" id="PIRSF036429">
    <property type="entry name" value="P5C_syn"/>
    <property type="match status" value="1"/>
</dbReference>
<dbReference type="InterPro" id="IPR016162">
    <property type="entry name" value="Ald_DH_N"/>
</dbReference>
<keyword evidence="21" id="KW-1185">Reference proteome</keyword>
<dbReference type="EC" id="1.2.1.41" evidence="16"/>
<evidence type="ECO:0000256" key="14">
    <source>
        <dbReference type="ARBA" id="ARBA00049024"/>
    </source>
</evidence>
<proteinExistence type="inferred from homology"/>
<dbReference type="FunFam" id="3.40.1160.10:FF:000013">
    <property type="entry name" value="Delta-1-pyrroline-5-carboxylate synthase"/>
    <property type="match status" value="1"/>
</dbReference>
<comment type="function">
    <text evidence="16">P5CS plays a key role in proline biosynthesis, leading to osmoregulation in plants.</text>
</comment>
<keyword evidence="13" id="KW-0511">Multifunctional enzyme</keyword>
<evidence type="ECO:0000256" key="10">
    <source>
        <dbReference type="ARBA" id="ARBA00022840"/>
    </source>
</evidence>
<keyword evidence="10 16" id="KW-0067">ATP-binding</keyword>
<dbReference type="InterPro" id="IPR016163">
    <property type="entry name" value="Ald_DH_C"/>
</dbReference>
<sequence length="838" mass="89559">MAQLMGRRPARPQRNHLPSYIPSARVDDILGNDPPNSTPGATRGGSSGGDLPPPPGGRAPRTVTGRHGPCAPQTIQGARRRAADLATCVAREGGGRGDAARPFLYKDERPPAALSPPATAAPLCCCSASALRTSAGGTGRQHHGEPLASEERMGRGGIGGAVAMETADSTRAFVKDVKRIIIKVGTAVVTGQNGRLAMGRLGSLCEQVKQLNFQGYEVILVTSGAVGVGRQRLQYRKLIHSSFADLQNPQMDFDGKACAAVGQSGLMAIYDTLFSQLDVTSSQLLVTDRDFKDPSFGDQLRETVFALLDLKVIPLFNENDAISTRRQPYEDPSGIFWDNDSLAALLAAELNADLLIMLSDVEGLYSGPPSDPQSKIIHTYVNEKHGKLISFGEKSRVGRGGMQAKVVAAANAASKGVPVVIASGFATDTIIKILKGEKIGTLFHNEANSWECSKEATAREMAVAARDCSRCLQKLSSEERKKILLDIADALEANEDAIRSENEADVEAAQDAGYEKSLVARMTLKPGKITNLARSIRAIADMEDPISHTLKRTEVAKDLVFEKAYCPLGVLLIIFESRPDALVQIASLAIRSGNGLLLKGGKEAMRSNAILHKVITGAIPDSVGKKLIGLVTTKDEIADLLALDDVIDLVIPRGSKNLVSQIKATTKIPVLGHADGICHVYIDKSADMDMAKRIVLDAKVDYPAACNAMETLLVHKDLNKSEGLDDLLVELEKEAIDHINRYGSAHTDCIITTDEKAAEAFLQQVESAAVFHNASTRFCDGTRFGLGAEVGISTGRIHARGPVGVDGLLTTRCILRGSGQVVNGDKGVVYTHRDLPLQ</sequence>
<accession>A0A3L6SP60</accession>
<dbReference type="PROSITE" id="PS00902">
    <property type="entry name" value="GLUTAMATE_5_KINASE"/>
    <property type="match status" value="1"/>
</dbReference>
<dbReference type="InterPro" id="IPR005715">
    <property type="entry name" value="Glu_5kinase/COase_Synthase"/>
</dbReference>
<keyword evidence="9 16" id="KW-0418">Kinase</keyword>
<feature type="compositionally biased region" description="Basic and acidic residues" evidence="17">
    <location>
        <begin position="142"/>
        <end position="154"/>
    </location>
</feature>
<dbReference type="InterPro" id="IPR001048">
    <property type="entry name" value="Asp/Glu/Uridylate_kinase"/>
</dbReference>
<evidence type="ECO:0000256" key="4">
    <source>
        <dbReference type="ARBA" id="ARBA00009302"/>
    </source>
</evidence>
<dbReference type="AlphaFoldDB" id="A0A3L6SP60"/>
<keyword evidence="8 16" id="KW-0547">Nucleotide-binding</keyword>
<evidence type="ECO:0000256" key="11">
    <source>
        <dbReference type="ARBA" id="ARBA00022857"/>
    </source>
</evidence>
<dbReference type="InterPro" id="IPR016161">
    <property type="entry name" value="Ald_DH/histidinol_DH"/>
</dbReference>
<keyword evidence="5 16" id="KW-0028">Amino-acid biosynthesis</keyword>
<name>A0A3L6SP60_PANMI</name>
<dbReference type="GO" id="GO:0055129">
    <property type="term" value="P:L-proline biosynthetic process"/>
    <property type="evidence" value="ECO:0007669"/>
    <property type="project" value="UniProtKB-UniPathway"/>
</dbReference>